<dbReference type="Proteomes" id="UP000647172">
    <property type="component" value="Unassembled WGS sequence"/>
</dbReference>
<sequence>MTEPSRLGFLDGLRLLAALAVLSKHWVGVGAAAITEDGQWVYPWGPESPEKLFGPWHGPAVYGWLGVNIFFLISGFVIAMSGWGRTLGGFFTARVARLFPAYWFAVLLTVAVVSFRPGLTNGQVRGGVENAVLNLTMVQAAYGGPSVDPSYWTLWWELRFYLIFAVVVMVGLTYRRVVAFCALWTVGAVVAEATDNKLLDLVAMPQYAPYFIAGVAFHLIHRFGGNLLLTGIVGFNYLLALHFVDRDIASQIRESDITARTDELVALAVTCFFLVMAMVALHVLDRIDWRWLTVAGALSYPLYLMHQVIGFVVIRELRPYLSPPAVVAVALIAMVVLAHLVRHFVERPMGRWLRRGLTQSFAALRHESPAELSRN</sequence>
<reference evidence="3" key="1">
    <citation type="submission" date="2021-01" db="EMBL/GenBank/DDBJ databases">
        <title>Whole genome shotgun sequence of Actinoplanes nipponensis NBRC 14063.</title>
        <authorList>
            <person name="Komaki H."/>
            <person name="Tamura T."/>
        </authorList>
    </citation>
    <scope>NUCLEOTIDE SEQUENCE</scope>
    <source>
        <strain evidence="3">NBRC 14063</strain>
    </source>
</reference>
<feature type="transmembrane region" description="Helical" evidence="1">
    <location>
        <begin position="95"/>
        <end position="115"/>
    </location>
</feature>
<accession>A0A919JCG3</accession>
<feature type="transmembrane region" description="Helical" evidence="1">
    <location>
        <begin position="61"/>
        <end position="83"/>
    </location>
</feature>
<evidence type="ECO:0000256" key="1">
    <source>
        <dbReference type="SAM" id="Phobius"/>
    </source>
</evidence>
<keyword evidence="1" id="KW-0812">Transmembrane</keyword>
<feature type="transmembrane region" description="Helical" evidence="1">
    <location>
        <begin position="264"/>
        <end position="284"/>
    </location>
</feature>
<dbReference type="AlphaFoldDB" id="A0A919JCG3"/>
<protein>
    <submittedName>
        <fullName evidence="3">Acyltransferase</fullName>
    </submittedName>
</protein>
<feature type="transmembrane region" description="Helical" evidence="1">
    <location>
        <begin position="227"/>
        <end position="244"/>
    </location>
</feature>
<organism evidence="3 4">
    <name type="scientific">Actinoplanes nipponensis</name>
    <dbReference type="NCBI Taxonomy" id="135950"/>
    <lineage>
        <taxon>Bacteria</taxon>
        <taxon>Bacillati</taxon>
        <taxon>Actinomycetota</taxon>
        <taxon>Actinomycetes</taxon>
        <taxon>Micromonosporales</taxon>
        <taxon>Micromonosporaceae</taxon>
        <taxon>Actinoplanes</taxon>
    </lineage>
</organism>
<dbReference type="InterPro" id="IPR002656">
    <property type="entry name" value="Acyl_transf_3_dom"/>
</dbReference>
<dbReference type="Pfam" id="PF01757">
    <property type="entry name" value="Acyl_transf_3"/>
    <property type="match status" value="1"/>
</dbReference>
<feature type="transmembrane region" description="Helical" evidence="1">
    <location>
        <begin position="12"/>
        <end position="34"/>
    </location>
</feature>
<keyword evidence="1" id="KW-0472">Membrane</keyword>
<comment type="caution">
    <text evidence="3">The sequence shown here is derived from an EMBL/GenBank/DDBJ whole genome shotgun (WGS) entry which is preliminary data.</text>
</comment>
<dbReference type="PANTHER" id="PTHR23028">
    <property type="entry name" value="ACETYLTRANSFERASE"/>
    <property type="match status" value="1"/>
</dbReference>
<feature type="domain" description="Acyltransferase 3" evidence="2">
    <location>
        <begin position="9"/>
        <end position="339"/>
    </location>
</feature>
<proteinExistence type="predicted"/>
<evidence type="ECO:0000313" key="4">
    <source>
        <dbReference type="Proteomes" id="UP000647172"/>
    </source>
</evidence>
<feature type="transmembrane region" description="Helical" evidence="1">
    <location>
        <begin position="154"/>
        <end position="172"/>
    </location>
</feature>
<name>A0A919JCG3_9ACTN</name>
<evidence type="ECO:0000259" key="2">
    <source>
        <dbReference type="Pfam" id="PF01757"/>
    </source>
</evidence>
<dbReference type="GO" id="GO:0009103">
    <property type="term" value="P:lipopolysaccharide biosynthetic process"/>
    <property type="evidence" value="ECO:0007669"/>
    <property type="project" value="TreeGrafter"/>
</dbReference>
<feature type="transmembrane region" description="Helical" evidence="1">
    <location>
        <begin position="326"/>
        <end position="345"/>
    </location>
</feature>
<feature type="transmembrane region" description="Helical" evidence="1">
    <location>
        <begin position="291"/>
        <end position="314"/>
    </location>
</feature>
<dbReference type="InterPro" id="IPR050879">
    <property type="entry name" value="Acyltransferase_3"/>
</dbReference>
<keyword evidence="3" id="KW-0012">Acyltransferase</keyword>
<evidence type="ECO:0000313" key="3">
    <source>
        <dbReference type="EMBL" id="GIE47273.1"/>
    </source>
</evidence>
<dbReference type="PANTHER" id="PTHR23028:SF53">
    <property type="entry name" value="ACYL_TRANSF_3 DOMAIN-CONTAINING PROTEIN"/>
    <property type="match status" value="1"/>
</dbReference>
<dbReference type="GO" id="GO:0016747">
    <property type="term" value="F:acyltransferase activity, transferring groups other than amino-acyl groups"/>
    <property type="evidence" value="ECO:0007669"/>
    <property type="project" value="InterPro"/>
</dbReference>
<dbReference type="EMBL" id="BOMQ01000009">
    <property type="protein sequence ID" value="GIE47273.1"/>
    <property type="molecule type" value="Genomic_DNA"/>
</dbReference>
<keyword evidence="1" id="KW-1133">Transmembrane helix</keyword>
<gene>
    <name evidence="3" type="ORF">Ani05nite_08070</name>
</gene>
<keyword evidence="3" id="KW-0808">Transferase</keyword>
<dbReference type="GO" id="GO:0016020">
    <property type="term" value="C:membrane"/>
    <property type="evidence" value="ECO:0007669"/>
    <property type="project" value="TreeGrafter"/>
</dbReference>
<keyword evidence="4" id="KW-1185">Reference proteome</keyword>